<evidence type="ECO:0000313" key="2">
    <source>
        <dbReference type="Proteomes" id="UP001518872"/>
    </source>
</evidence>
<accession>A0ABS2IMF6</accession>
<name>A0ABS2IMF6_9ACTN</name>
<reference evidence="1 2" key="1">
    <citation type="submission" date="2021-02" db="EMBL/GenBank/DDBJ databases">
        <authorList>
            <person name="Ra J.-S."/>
        </authorList>
    </citation>
    <scope>NUCLEOTIDE SEQUENCE [LARGE SCALE GENOMIC DNA]</scope>
    <source>
        <strain evidence="1 2">MMS20-R1-14</strain>
    </source>
</reference>
<keyword evidence="2" id="KW-1185">Reference proteome</keyword>
<sequence>MGYQDPGAAEVIRRTTVRMPYLPDAQLAKADRLGGSIVVDPSSPIALRRAAAQMAVQFRRETGYDFAPYDAGEPDGVVVLIPTRRFLIAYGSLIAGAIGIDPTAFYEGLPQPVPRATWVYLHPYERGRAAVTDVWPALAQRWPGLSLAGPFTPAGRALVDRLIEQGQHPTHLGETPIHDIAT</sequence>
<dbReference type="Proteomes" id="UP001518872">
    <property type="component" value="Unassembled WGS sequence"/>
</dbReference>
<organism evidence="1 2">
    <name type="scientific">Micromonospora humida</name>
    <dbReference type="NCBI Taxonomy" id="2809018"/>
    <lineage>
        <taxon>Bacteria</taxon>
        <taxon>Bacillati</taxon>
        <taxon>Actinomycetota</taxon>
        <taxon>Actinomycetes</taxon>
        <taxon>Micromonosporales</taxon>
        <taxon>Micromonosporaceae</taxon>
        <taxon>Micromonospora</taxon>
    </lineage>
</organism>
<protein>
    <submittedName>
        <fullName evidence="1">Uncharacterized protein</fullName>
    </submittedName>
</protein>
<gene>
    <name evidence="1" type="ORF">JQX11_04035</name>
</gene>
<comment type="caution">
    <text evidence="1">The sequence shown here is derived from an EMBL/GenBank/DDBJ whole genome shotgun (WGS) entry which is preliminary data.</text>
</comment>
<evidence type="ECO:0000313" key="1">
    <source>
        <dbReference type="EMBL" id="MBM7075525.1"/>
    </source>
</evidence>
<proteinExistence type="predicted"/>
<dbReference type="EMBL" id="JAFEUC010000002">
    <property type="protein sequence ID" value="MBM7075525.1"/>
    <property type="molecule type" value="Genomic_DNA"/>
</dbReference>